<dbReference type="Proteomes" id="UP000267268">
    <property type="component" value="Chromosome 1"/>
</dbReference>
<dbReference type="KEGG" id="fll:EI427_13760"/>
<keyword evidence="7" id="KW-1185">Reference proteome</keyword>
<dbReference type="AlphaFoldDB" id="A0A3Q9FS46"/>
<organism evidence="6 7">
    <name type="scientific">Flammeovirga pectinis</name>
    <dbReference type="NCBI Taxonomy" id="2494373"/>
    <lineage>
        <taxon>Bacteria</taxon>
        <taxon>Pseudomonadati</taxon>
        <taxon>Bacteroidota</taxon>
        <taxon>Cytophagia</taxon>
        <taxon>Cytophagales</taxon>
        <taxon>Flammeovirgaceae</taxon>
        <taxon>Flammeovirga</taxon>
    </lineage>
</organism>
<dbReference type="PANTHER" id="PTHR42747:SF4">
    <property type="entry name" value="BLR1330 PROTEIN"/>
    <property type="match status" value="1"/>
</dbReference>
<keyword evidence="2" id="KW-0285">Flavoprotein</keyword>
<evidence type="ECO:0000313" key="7">
    <source>
        <dbReference type="Proteomes" id="UP000267268"/>
    </source>
</evidence>
<keyword evidence="3" id="KW-0288">FMN</keyword>
<dbReference type="Pfam" id="PF03060">
    <property type="entry name" value="NMO"/>
    <property type="match status" value="2"/>
</dbReference>
<sequence length="329" mass="35655">MEKISTPLTEMLGIKYPIIMAPMFLVSTAEMLIAAAESGITGAVPALNYRTDKDFRAAIHQIRKGTKGPFGVNLIANKSNVRMMEQLNTCVELRVDYIITSLGSPRKIIEKCKPVGIKVFCDVVDIKYAKIVEELGADAVIAVNKEAGGHAGPTPANELIPSLVEACTIPVISAGGVGNGNQMKNKIDLGAVGISMGSPFIATNEGGVNNAYKQACVDYGAKDIVMTTKLSGTPCTVINTPYMQEIGTKQNWLESLLNKNKTLKKFAKMLTFYKGMKMLEKSAFGATYKSVWCAGPSIEYVKSIRSVKEVVDSLIEEYHLESEKVEVKS</sequence>
<comment type="similarity">
    <text evidence="1">Belongs to the nitronate monooxygenase family. NMO class I subfamily.</text>
</comment>
<dbReference type="InterPro" id="IPR013785">
    <property type="entry name" value="Aldolase_TIM"/>
</dbReference>
<dbReference type="PANTHER" id="PTHR42747">
    <property type="entry name" value="NITRONATE MONOOXYGENASE-RELATED"/>
    <property type="match status" value="1"/>
</dbReference>
<keyword evidence="5 6" id="KW-0503">Monooxygenase</keyword>
<name>A0A3Q9FS46_9BACT</name>
<reference evidence="6 7" key="1">
    <citation type="submission" date="2018-12" db="EMBL/GenBank/DDBJ databases">
        <title>Flammeovirga pectinis sp. nov., isolated from the gut of the Korean scallop, Patinopecten yessoensis.</title>
        <authorList>
            <person name="Bae J.-W."/>
            <person name="Jeong Y.-S."/>
            <person name="Kang W."/>
        </authorList>
    </citation>
    <scope>NUCLEOTIDE SEQUENCE [LARGE SCALE GENOMIC DNA]</scope>
    <source>
        <strain evidence="6 7">L12M1</strain>
    </source>
</reference>
<evidence type="ECO:0000256" key="4">
    <source>
        <dbReference type="ARBA" id="ARBA00023002"/>
    </source>
</evidence>
<proteinExistence type="inferred from homology"/>
<evidence type="ECO:0000313" key="6">
    <source>
        <dbReference type="EMBL" id="AZQ63268.1"/>
    </source>
</evidence>
<dbReference type="Gene3D" id="3.20.20.70">
    <property type="entry name" value="Aldolase class I"/>
    <property type="match status" value="1"/>
</dbReference>
<gene>
    <name evidence="6" type="ORF">EI427_13760</name>
</gene>
<dbReference type="SUPFAM" id="SSF51412">
    <property type="entry name" value="Inosine monophosphate dehydrogenase (IMPDH)"/>
    <property type="match status" value="1"/>
</dbReference>
<evidence type="ECO:0000256" key="5">
    <source>
        <dbReference type="ARBA" id="ARBA00023033"/>
    </source>
</evidence>
<dbReference type="GO" id="GO:0018580">
    <property type="term" value="F:nitronate monooxygenase activity"/>
    <property type="evidence" value="ECO:0007669"/>
    <property type="project" value="InterPro"/>
</dbReference>
<keyword evidence="4" id="KW-0560">Oxidoreductase</keyword>
<dbReference type="EMBL" id="CP034562">
    <property type="protein sequence ID" value="AZQ63268.1"/>
    <property type="molecule type" value="Genomic_DNA"/>
</dbReference>
<accession>A0A3Q9FS46</accession>
<evidence type="ECO:0000256" key="2">
    <source>
        <dbReference type="ARBA" id="ARBA00022630"/>
    </source>
</evidence>
<dbReference type="InterPro" id="IPR004136">
    <property type="entry name" value="NMO"/>
</dbReference>
<protein>
    <submittedName>
        <fullName evidence="6">Nitronate monooxygenase</fullName>
    </submittedName>
</protein>
<evidence type="ECO:0000256" key="1">
    <source>
        <dbReference type="ARBA" id="ARBA00009881"/>
    </source>
</evidence>
<dbReference type="CDD" id="cd04730">
    <property type="entry name" value="NPD_like"/>
    <property type="match status" value="1"/>
</dbReference>
<evidence type="ECO:0000256" key="3">
    <source>
        <dbReference type="ARBA" id="ARBA00022643"/>
    </source>
</evidence>
<dbReference type="OrthoDB" id="9778912at2"/>